<dbReference type="InterPro" id="IPR029069">
    <property type="entry name" value="HotDog_dom_sf"/>
</dbReference>
<dbReference type="EC" id="3.1.2.20" evidence="5"/>
<proteinExistence type="inferred from homology"/>
<dbReference type="Proteomes" id="UP001562065">
    <property type="component" value="Unassembled WGS sequence"/>
</dbReference>
<dbReference type="InterPro" id="IPR003736">
    <property type="entry name" value="PAAI_dom"/>
</dbReference>
<dbReference type="Pfam" id="PF03061">
    <property type="entry name" value="4HBT"/>
    <property type="match status" value="1"/>
</dbReference>
<comment type="caution">
    <text evidence="9">The sequence shown here is derived from an EMBL/GenBank/DDBJ whole genome shotgun (WGS) entry which is preliminary data.</text>
</comment>
<name>A0ABV4AIS8_9GAMM</name>
<comment type="catalytic activity">
    <reaction evidence="3">
        <text>a long-chain fatty acyl-CoA + H2O = a long-chain fatty acid + CoA + H(+)</text>
        <dbReference type="Rhea" id="RHEA:67680"/>
        <dbReference type="ChEBI" id="CHEBI:15377"/>
        <dbReference type="ChEBI" id="CHEBI:15378"/>
        <dbReference type="ChEBI" id="CHEBI:57287"/>
        <dbReference type="ChEBI" id="CHEBI:57560"/>
        <dbReference type="ChEBI" id="CHEBI:83139"/>
    </reaction>
</comment>
<comment type="catalytic activity">
    <reaction evidence="7">
        <text>a medium-chain fatty acyl-CoA + H2O = a medium-chain fatty acid + CoA + H(+)</text>
        <dbReference type="Rhea" id="RHEA:68184"/>
        <dbReference type="ChEBI" id="CHEBI:15377"/>
        <dbReference type="ChEBI" id="CHEBI:15378"/>
        <dbReference type="ChEBI" id="CHEBI:57287"/>
        <dbReference type="ChEBI" id="CHEBI:59558"/>
        <dbReference type="ChEBI" id="CHEBI:90546"/>
    </reaction>
</comment>
<keyword evidence="1 9" id="KW-0378">Hydrolase</keyword>
<evidence type="ECO:0000313" key="10">
    <source>
        <dbReference type="Proteomes" id="UP001562065"/>
    </source>
</evidence>
<evidence type="ECO:0000256" key="4">
    <source>
        <dbReference type="ARBA" id="ARBA00038381"/>
    </source>
</evidence>
<dbReference type="Gene3D" id="3.10.129.10">
    <property type="entry name" value="Hotdog Thioesterase"/>
    <property type="match status" value="1"/>
</dbReference>
<evidence type="ECO:0000256" key="3">
    <source>
        <dbReference type="ARBA" id="ARBA00036002"/>
    </source>
</evidence>
<evidence type="ECO:0000259" key="8">
    <source>
        <dbReference type="Pfam" id="PF03061"/>
    </source>
</evidence>
<gene>
    <name evidence="9" type="ORF">AB5I84_09775</name>
</gene>
<dbReference type="RefSeq" id="WP_369455668.1">
    <property type="nucleotide sequence ID" value="NZ_JBGCUO010000001.1"/>
</dbReference>
<protein>
    <recommendedName>
        <fullName evidence="6">Medium/long-chain acyl-CoA thioesterase YigI</fullName>
        <ecNumber evidence="5">3.1.2.20</ecNumber>
    </recommendedName>
</protein>
<comment type="similarity">
    <text evidence="4">Belongs to the YigI thioesterase family.</text>
</comment>
<sequence>MDTPLSATQLLDYARAILAQQPFSQWLGAELVSADREHACLALPVTPSMLQQHGFVHGGVLSYLADNSLTFAGGLTLGGNALTSEFKINYLRPAQGQQLRAEARVVGAGRRQAVTRCEIWCEQDGQSKLCAVAQGTIVSAG</sequence>
<dbReference type="PANTHER" id="PTHR43240:SF20">
    <property type="entry name" value="MEDIUM_LONG-CHAIN ACYL-COA THIOESTERASE YIGI"/>
    <property type="match status" value="1"/>
</dbReference>
<dbReference type="GO" id="GO:0016787">
    <property type="term" value="F:hydrolase activity"/>
    <property type="evidence" value="ECO:0007669"/>
    <property type="project" value="UniProtKB-KW"/>
</dbReference>
<reference evidence="9 10" key="1">
    <citation type="submission" date="2024-07" db="EMBL/GenBank/DDBJ databases">
        <authorList>
            <person name="Ren Q."/>
        </authorList>
    </citation>
    <scope>NUCLEOTIDE SEQUENCE [LARGE SCALE GENOMIC DNA]</scope>
    <source>
        <strain evidence="9 10">REN37</strain>
    </source>
</reference>
<evidence type="ECO:0000313" key="9">
    <source>
        <dbReference type="EMBL" id="MEY1662433.1"/>
    </source>
</evidence>
<dbReference type="EMBL" id="JBGCUO010000001">
    <property type="protein sequence ID" value="MEY1662433.1"/>
    <property type="molecule type" value="Genomic_DNA"/>
</dbReference>
<dbReference type="PANTHER" id="PTHR43240">
    <property type="entry name" value="1,4-DIHYDROXY-2-NAPHTHOYL-COA THIOESTERASE 1"/>
    <property type="match status" value="1"/>
</dbReference>
<accession>A0ABV4AIS8</accession>
<evidence type="ECO:0000256" key="1">
    <source>
        <dbReference type="ARBA" id="ARBA00022801"/>
    </source>
</evidence>
<keyword evidence="10" id="KW-1185">Reference proteome</keyword>
<dbReference type="InterPro" id="IPR006683">
    <property type="entry name" value="Thioestr_dom"/>
</dbReference>
<dbReference type="CDD" id="cd03443">
    <property type="entry name" value="PaaI_thioesterase"/>
    <property type="match status" value="1"/>
</dbReference>
<evidence type="ECO:0000256" key="2">
    <source>
        <dbReference type="ARBA" id="ARBA00035880"/>
    </source>
</evidence>
<evidence type="ECO:0000256" key="5">
    <source>
        <dbReference type="ARBA" id="ARBA00038894"/>
    </source>
</evidence>
<dbReference type="SUPFAM" id="SSF54637">
    <property type="entry name" value="Thioesterase/thiol ester dehydrase-isomerase"/>
    <property type="match status" value="1"/>
</dbReference>
<feature type="domain" description="Thioesterase" evidence="8">
    <location>
        <begin position="53"/>
        <end position="126"/>
    </location>
</feature>
<evidence type="ECO:0000256" key="7">
    <source>
        <dbReference type="ARBA" id="ARBA00048062"/>
    </source>
</evidence>
<evidence type="ECO:0000256" key="6">
    <source>
        <dbReference type="ARBA" id="ARBA00040062"/>
    </source>
</evidence>
<comment type="catalytic activity">
    <reaction evidence="2">
        <text>a fatty acyl-CoA + H2O = a fatty acid + CoA + H(+)</text>
        <dbReference type="Rhea" id="RHEA:16781"/>
        <dbReference type="ChEBI" id="CHEBI:15377"/>
        <dbReference type="ChEBI" id="CHEBI:15378"/>
        <dbReference type="ChEBI" id="CHEBI:28868"/>
        <dbReference type="ChEBI" id="CHEBI:57287"/>
        <dbReference type="ChEBI" id="CHEBI:77636"/>
        <dbReference type="EC" id="3.1.2.20"/>
    </reaction>
</comment>
<dbReference type="NCBIfam" id="TIGR00369">
    <property type="entry name" value="unchar_dom_1"/>
    <property type="match status" value="1"/>
</dbReference>
<organism evidence="9 10">
    <name type="scientific">Isoalcanivorax beigongshangi</name>
    <dbReference type="NCBI Taxonomy" id="3238810"/>
    <lineage>
        <taxon>Bacteria</taxon>
        <taxon>Pseudomonadati</taxon>
        <taxon>Pseudomonadota</taxon>
        <taxon>Gammaproteobacteria</taxon>
        <taxon>Oceanospirillales</taxon>
        <taxon>Alcanivoracaceae</taxon>
        <taxon>Isoalcanivorax</taxon>
    </lineage>
</organism>